<dbReference type="NCBIfam" id="TIGR01135">
    <property type="entry name" value="glmS"/>
    <property type="match status" value="1"/>
</dbReference>
<dbReference type="GO" id="GO:0006487">
    <property type="term" value="P:protein N-linked glycosylation"/>
    <property type="evidence" value="ECO:0007669"/>
    <property type="project" value="TreeGrafter"/>
</dbReference>
<dbReference type="InterPro" id="IPR035490">
    <property type="entry name" value="GlmS/FrlB_SIS"/>
</dbReference>
<dbReference type="EMBL" id="KJ569775">
    <property type="protein sequence ID" value="AIA61128.1"/>
    <property type="molecule type" value="Genomic_DNA"/>
</dbReference>
<dbReference type="Pfam" id="PF01380">
    <property type="entry name" value="SIS"/>
    <property type="match status" value="2"/>
</dbReference>
<dbReference type="AlphaFoldDB" id="A0A060A8U6"/>
<feature type="domain" description="SIS" evidence="8">
    <location>
        <begin position="264"/>
        <end position="412"/>
    </location>
</feature>
<keyword evidence="4 9" id="KW-0808">Transferase</keyword>
<keyword evidence="3 9" id="KW-0032">Aminotransferase</keyword>
<geneLocation type="chloroplast" evidence="9"/>
<dbReference type="GO" id="GO:0006047">
    <property type="term" value="P:UDP-N-acetylglucosamine metabolic process"/>
    <property type="evidence" value="ECO:0007669"/>
    <property type="project" value="TreeGrafter"/>
</dbReference>
<keyword evidence="6" id="KW-0315">Glutamine amidotransferase</keyword>
<accession>A0A060A8U6</accession>
<organism evidence="9">
    <name type="scientific">Cyanidiaceae sp. MX-AZ01</name>
    <dbReference type="NCBI Taxonomy" id="1503164"/>
    <lineage>
        <taxon>Eukaryota</taxon>
        <taxon>Rhodophyta</taxon>
        <taxon>Bangiophyceae</taxon>
        <taxon>Cyanidiales</taxon>
        <taxon>Cyanidiaceae</taxon>
    </lineage>
</organism>
<dbReference type="CDD" id="cd00714">
    <property type="entry name" value="GFAT"/>
    <property type="match status" value="1"/>
</dbReference>
<dbReference type="InterPro" id="IPR005855">
    <property type="entry name" value="GFAT"/>
</dbReference>
<evidence type="ECO:0000256" key="2">
    <source>
        <dbReference type="ARBA" id="ARBA00012916"/>
    </source>
</evidence>
<evidence type="ECO:0000256" key="3">
    <source>
        <dbReference type="ARBA" id="ARBA00022576"/>
    </source>
</evidence>
<evidence type="ECO:0000259" key="7">
    <source>
        <dbReference type="PROSITE" id="PS51278"/>
    </source>
</evidence>
<dbReference type="GO" id="GO:0004360">
    <property type="term" value="F:glutamine-fructose-6-phosphate transaminase (isomerizing) activity"/>
    <property type="evidence" value="ECO:0007669"/>
    <property type="project" value="UniProtKB-EC"/>
</dbReference>
<dbReference type="GO" id="GO:0006002">
    <property type="term" value="P:fructose 6-phosphate metabolic process"/>
    <property type="evidence" value="ECO:0007669"/>
    <property type="project" value="TreeGrafter"/>
</dbReference>
<dbReference type="NCBIfam" id="NF001484">
    <property type="entry name" value="PRK00331.1"/>
    <property type="match status" value="1"/>
</dbReference>
<dbReference type="Pfam" id="PF13522">
    <property type="entry name" value="GATase_6"/>
    <property type="match status" value="1"/>
</dbReference>
<name>A0A060A8U6_9RHOD</name>
<dbReference type="InterPro" id="IPR047084">
    <property type="entry name" value="GFAT_N"/>
</dbReference>
<dbReference type="PANTHER" id="PTHR10937">
    <property type="entry name" value="GLUCOSAMINE--FRUCTOSE-6-PHOSPHATE AMINOTRANSFERASE, ISOMERIZING"/>
    <property type="match status" value="1"/>
</dbReference>
<evidence type="ECO:0000256" key="6">
    <source>
        <dbReference type="ARBA" id="ARBA00022962"/>
    </source>
</evidence>
<dbReference type="InterPro" id="IPR046348">
    <property type="entry name" value="SIS_dom_sf"/>
</dbReference>
<feature type="domain" description="SIS" evidence="8">
    <location>
        <begin position="430"/>
        <end position="546"/>
    </location>
</feature>
<dbReference type="PROSITE" id="PS51464">
    <property type="entry name" value="SIS"/>
    <property type="match status" value="2"/>
</dbReference>
<keyword evidence="9" id="KW-0934">Plastid</keyword>
<keyword evidence="9" id="KW-0150">Chloroplast</keyword>
<comment type="catalytic activity">
    <reaction evidence="1">
        <text>D-fructose 6-phosphate + L-glutamine = D-glucosamine 6-phosphate + L-glutamate</text>
        <dbReference type="Rhea" id="RHEA:13237"/>
        <dbReference type="ChEBI" id="CHEBI:29985"/>
        <dbReference type="ChEBI" id="CHEBI:58359"/>
        <dbReference type="ChEBI" id="CHEBI:58725"/>
        <dbReference type="ChEBI" id="CHEBI:61527"/>
        <dbReference type="EC" id="2.6.1.16"/>
    </reaction>
</comment>
<dbReference type="EC" id="2.6.1.16" evidence="2"/>
<sequence>MCGIVAYVGEKYCESLLLSALSQLEYRGYDSAGIAIIKNDASLLRVRSKGNISNLINKLASYKEVGKIGIAHTRWATHGEANEANAHPHIDGEERFAVVQNGIINNYAELKAKLATVNFQSDTDTEVIPHLIAYYQKNLDVVSAIQRSIEDLEGDLAIAILSRDRPNELFVYSRNTPLIVGKSSDGYWCASDLVALNECDSYIRLPYGVLGRISSRKVEWLNGEVGKWHRMPAMDIKKQGYDSYMLKEIYEQPKVVAISAQWQPSHLLKGIKSINFIAAGSSWHAALIAQYVLEKNARIVTRVWTASEYVDAKPPLCACSMTIAISQSGETADVLKAIQWENERRKAQNRLYQAPIIAITNRKESTLAEYVNEIWPMNAGIEMAVAATKSFLSTVTMLYRLAGIKTSELLGLVEQMQKVLKEQTGKIESMAAQVVKYQQCIFLGRGIFWPIALEGALKLAEVGNVACVAYAAGEMKHGYMALLSADTLVVCLSCADHQIKEVEARGAHVLRFDFDGDCCSALISIIYLQLLSYKVAQLKCLDVDRPRHLAKSVTVS</sequence>
<evidence type="ECO:0000256" key="1">
    <source>
        <dbReference type="ARBA" id="ARBA00001031"/>
    </source>
</evidence>
<reference evidence="9" key="1">
    <citation type="submission" date="2014-03" db="EMBL/GenBank/DDBJ databases">
        <title>Metagenomic reconstruction of the complete chloroplast and mitochondrial genomes of a novel unicellular red alga from the Cyanidiaceae family.</title>
        <authorList>
            <person name="Servin-Garciduenas L.E."/>
            <person name="Martinez-Romero E."/>
        </authorList>
    </citation>
    <scope>NUCLEOTIDE SEQUENCE</scope>
    <source>
        <strain evidence="9">MX-AZ01</strain>
    </source>
</reference>
<proteinExistence type="predicted"/>
<dbReference type="PROSITE" id="PS51278">
    <property type="entry name" value="GATASE_TYPE_2"/>
    <property type="match status" value="1"/>
</dbReference>
<keyword evidence="5" id="KW-0677">Repeat</keyword>
<dbReference type="SUPFAM" id="SSF53697">
    <property type="entry name" value="SIS domain"/>
    <property type="match status" value="1"/>
</dbReference>
<protein>
    <recommendedName>
        <fullName evidence="2">glutamine--fructose-6-phosphate transaminase (isomerizing)</fullName>
        <ecNumber evidence="2">2.6.1.16</ecNumber>
    </recommendedName>
</protein>
<dbReference type="PANTHER" id="PTHR10937:SF0">
    <property type="entry name" value="GLUTAMINE--FRUCTOSE-6-PHOSPHATE TRANSAMINASE (ISOMERIZING)"/>
    <property type="match status" value="1"/>
</dbReference>
<dbReference type="CDD" id="cd05008">
    <property type="entry name" value="SIS_GlmS_GlmD_1"/>
    <property type="match status" value="1"/>
</dbReference>
<feature type="domain" description="Glutamine amidotransferase type-2" evidence="7">
    <location>
        <begin position="2"/>
        <end position="216"/>
    </location>
</feature>
<dbReference type="InterPro" id="IPR001347">
    <property type="entry name" value="SIS_dom"/>
</dbReference>
<evidence type="ECO:0000259" key="8">
    <source>
        <dbReference type="PROSITE" id="PS51464"/>
    </source>
</evidence>
<dbReference type="InterPro" id="IPR029055">
    <property type="entry name" value="Ntn_hydrolases_N"/>
</dbReference>
<evidence type="ECO:0000313" key="9">
    <source>
        <dbReference type="EMBL" id="AIA61128.1"/>
    </source>
</evidence>
<dbReference type="InterPro" id="IPR017932">
    <property type="entry name" value="GATase_2_dom"/>
</dbReference>
<dbReference type="CDD" id="cd05009">
    <property type="entry name" value="SIS_GlmS_GlmD_2"/>
    <property type="match status" value="1"/>
</dbReference>
<dbReference type="Gene3D" id="3.40.50.10490">
    <property type="entry name" value="Glucose-6-phosphate isomerase like protein, domain 1"/>
    <property type="match status" value="2"/>
</dbReference>
<evidence type="ECO:0000256" key="5">
    <source>
        <dbReference type="ARBA" id="ARBA00022737"/>
    </source>
</evidence>
<dbReference type="InterPro" id="IPR035466">
    <property type="entry name" value="GlmS/AgaS_SIS"/>
</dbReference>
<dbReference type="SUPFAM" id="SSF56235">
    <property type="entry name" value="N-terminal nucleophile aminohydrolases (Ntn hydrolases)"/>
    <property type="match status" value="1"/>
</dbReference>
<dbReference type="GO" id="GO:0005829">
    <property type="term" value="C:cytosol"/>
    <property type="evidence" value="ECO:0007669"/>
    <property type="project" value="TreeGrafter"/>
</dbReference>
<dbReference type="GO" id="GO:0097367">
    <property type="term" value="F:carbohydrate derivative binding"/>
    <property type="evidence" value="ECO:0007669"/>
    <property type="project" value="InterPro"/>
</dbReference>
<evidence type="ECO:0000256" key="4">
    <source>
        <dbReference type="ARBA" id="ARBA00022679"/>
    </source>
</evidence>
<dbReference type="Gene3D" id="3.60.20.10">
    <property type="entry name" value="Glutamine Phosphoribosylpyrophosphate, subunit 1, domain 1"/>
    <property type="match status" value="1"/>
</dbReference>
<gene>
    <name evidence="9" type="primary">glmS</name>
</gene>